<keyword evidence="1" id="KW-0812">Transmembrane</keyword>
<evidence type="ECO:0000313" key="3">
    <source>
        <dbReference type="Proteomes" id="UP000073492"/>
    </source>
</evidence>
<evidence type="ECO:0000313" key="2">
    <source>
        <dbReference type="EMBL" id="KXT11245.1"/>
    </source>
</evidence>
<keyword evidence="1" id="KW-0472">Membrane</keyword>
<dbReference type="EMBL" id="LFZO01000213">
    <property type="protein sequence ID" value="KXT11245.1"/>
    <property type="molecule type" value="Genomic_DNA"/>
</dbReference>
<gene>
    <name evidence="2" type="ORF">AC579_6994</name>
</gene>
<sequence>MWGCEIVSQVQSEESERKKRAALRTDTGALHLNDKELDFSAWKSAKKSTNSPSPTSQDKAISATENRCAAARIWRADGCCIPSPTSAAQQLTFSLVKRPEKATSPLTPNLASTCESGRVRAKVHDRSISLFRGVLAMGAILWTIIMAIRHQQNHECRWTTTPMDLSVPSFLFKEAHEG</sequence>
<evidence type="ECO:0000256" key="1">
    <source>
        <dbReference type="SAM" id="Phobius"/>
    </source>
</evidence>
<name>A0A139I9H9_9PEZI</name>
<dbReference type="Proteomes" id="UP000073492">
    <property type="component" value="Unassembled WGS sequence"/>
</dbReference>
<comment type="caution">
    <text evidence="2">The sequence shown here is derived from an EMBL/GenBank/DDBJ whole genome shotgun (WGS) entry which is preliminary data.</text>
</comment>
<keyword evidence="3" id="KW-1185">Reference proteome</keyword>
<protein>
    <submittedName>
        <fullName evidence="2">Uncharacterized protein</fullName>
    </submittedName>
</protein>
<accession>A0A139I9H9</accession>
<keyword evidence="1" id="KW-1133">Transmembrane helix</keyword>
<feature type="transmembrane region" description="Helical" evidence="1">
    <location>
        <begin position="130"/>
        <end position="148"/>
    </location>
</feature>
<proteinExistence type="predicted"/>
<reference evidence="2 3" key="1">
    <citation type="submission" date="2015-07" db="EMBL/GenBank/DDBJ databases">
        <title>Comparative genomics of the Sigatoka disease complex on banana suggests a link between parallel evolutionary changes in Pseudocercospora fijiensis and Pseudocercospora eumusae and increased virulence on the banana host.</title>
        <authorList>
            <person name="Chang T.-C."/>
            <person name="Salvucci A."/>
            <person name="Crous P.W."/>
            <person name="Stergiopoulos I."/>
        </authorList>
    </citation>
    <scope>NUCLEOTIDE SEQUENCE [LARGE SCALE GENOMIC DNA]</scope>
    <source>
        <strain evidence="2 3">CBS 116634</strain>
    </source>
</reference>
<dbReference type="AlphaFoldDB" id="A0A139I9H9"/>
<organism evidence="2 3">
    <name type="scientific">Pseudocercospora musae</name>
    <dbReference type="NCBI Taxonomy" id="113226"/>
    <lineage>
        <taxon>Eukaryota</taxon>
        <taxon>Fungi</taxon>
        <taxon>Dikarya</taxon>
        <taxon>Ascomycota</taxon>
        <taxon>Pezizomycotina</taxon>
        <taxon>Dothideomycetes</taxon>
        <taxon>Dothideomycetidae</taxon>
        <taxon>Mycosphaerellales</taxon>
        <taxon>Mycosphaerellaceae</taxon>
        <taxon>Pseudocercospora</taxon>
    </lineage>
</organism>